<evidence type="ECO:0000256" key="3">
    <source>
        <dbReference type="ARBA" id="ARBA00023163"/>
    </source>
</evidence>
<name>A0A518EUH3_9BACT</name>
<dbReference type="PANTHER" id="PTHR43133">
    <property type="entry name" value="RNA POLYMERASE ECF-TYPE SIGMA FACTO"/>
    <property type="match status" value="1"/>
</dbReference>
<dbReference type="AlphaFoldDB" id="A0A518EUH3"/>
<sequence length="194" mass="21660">MSEPHDEEDPEIRALMARLEVGDVGASEALLQDLYGVLRSVARETMSHERGDHTLQPTALVHEAWIRLFHREDGAVPLQVGSRDHLVRLVARTMRRVLVDHARAKKTAKRGGSSRSLELDEVVARFDESGTDLVEFDDALKVLMSSDDELAQVVELKIFGGLSMEEIASVLGVSLATAERRWRVAKLWLLEKLG</sequence>
<evidence type="ECO:0000259" key="4">
    <source>
        <dbReference type="Pfam" id="PF07638"/>
    </source>
</evidence>
<reference evidence="5 6" key="1">
    <citation type="submission" date="2019-02" db="EMBL/GenBank/DDBJ databases">
        <title>Deep-cultivation of Planctomycetes and their phenomic and genomic characterization uncovers novel biology.</title>
        <authorList>
            <person name="Wiegand S."/>
            <person name="Jogler M."/>
            <person name="Boedeker C."/>
            <person name="Pinto D."/>
            <person name="Vollmers J."/>
            <person name="Rivas-Marin E."/>
            <person name="Kohn T."/>
            <person name="Peeters S.H."/>
            <person name="Heuer A."/>
            <person name="Rast P."/>
            <person name="Oberbeckmann S."/>
            <person name="Bunk B."/>
            <person name="Jeske O."/>
            <person name="Meyerdierks A."/>
            <person name="Storesund J.E."/>
            <person name="Kallscheuer N."/>
            <person name="Luecker S."/>
            <person name="Lage O.M."/>
            <person name="Pohl T."/>
            <person name="Merkel B.J."/>
            <person name="Hornburger P."/>
            <person name="Mueller R.-W."/>
            <person name="Bruemmer F."/>
            <person name="Labrenz M."/>
            <person name="Spormann A.M."/>
            <person name="Op den Camp H."/>
            <person name="Overmann J."/>
            <person name="Amann R."/>
            <person name="Jetten M.S.M."/>
            <person name="Mascher T."/>
            <person name="Medema M.H."/>
            <person name="Devos D.P."/>
            <person name="Kaster A.-K."/>
            <person name="Ovreas L."/>
            <person name="Rohde M."/>
            <person name="Galperin M.Y."/>
            <person name="Jogler C."/>
        </authorList>
    </citation>
    <scope>NUCLEOTIDE SEQUENCE [LARGE SCALE GENOMIC DNA]</scope>
    <source>
        <strain evidence="5 6">Poly30</strain>
    </source>
</reference>
<dbReference type="InterPro" id="IPR036388">
    <property type="entry name" value="WH-like_DNA-bd_sf"/>
</dbReference>
<accession>A0A518EUH3</accession>
<dbReference type="Gene3D" id="1.10.10.10">
    <property type="entry name" value="Winged helix-like DNA-binding domain superfamily/Winged helix DNA-binding domain"/>
    <property type="match status" value="1"/>
</dbReference>
<evidence type="ECO:0000313" key="5">
    <source>
        <dbReference type="EMBL" id="QDV07742.1"/>
    </source>
</evidence>
<dbReference type="PANTHER" id="PTHR43133:SF39">
    <property type="entry name" value="SIMILAR TO RNA POLYMERASE SIGMA-E FACTOR"/>
    <property type="match status" value="1"/>
</dbReference>
<dbReference type="SUPFAM" id="SSF88659">
    <property type="entry name" value="Sigma3 and sigma4 domains of RNA polymerase sigma factors"/>
    <property type="match status" value="1"/>
</dbReference>
<dbReference type="InterPro" id="IPR011517">
    <property type="entry name" value="RNA_pol_sigma70_ECF-like"/>
</dbReference>
<evidence type="ECO:0000256" key="2">
    <source>
        <dbReference type="ARBA" id="ARBA00023082"/>
    </source>
</evidence>
<organism evidence="5 6">
    <name type="scientific">Saltatorellus ferox</name>
    <dbReference type="NCBI Taxonomy" id="2528018"/>
    <lineage>
        <taxon>Bacteria</taxon>
        <taxon>Pseudomonadati</taxon>
        <taxon>Planctomycetota</taxon>
        <taxon>Planctomycetia</taxon>
        <taxon>Planctomycetia incertae sedis</taxon>
        <taxon>Saltatorellus</taxon>
    </lineage>
</organism>
<gene>
    <name evidence="5" type="ORF">Poly30_32730</name>
</gene>
<keyword evidence="2" id="KW-0731">Sigma factor</keyword>
<keyword evidence="1" id="KW-0805">Transcription regulation</keyword>
<dbReference type="InterPro" id="IPR039425">
    <property type="entry name" value="RNA_pol_sigma-70-like"/>
</dbReference>
<dbReference type="Proteomes" id="UP000320390">
    <property type="component" value="Chromosome"/>
</dbReference>
<keyword evidence="6" id="KW-1185">Reference proteome</keyword>
<dbReference type="InterPro" id="IPR013324">
    <property type="entry name" value="RNA_pol_sigma_r3/r4-like"/>
</dbReference>
<evidence type="ECO:0000256" key="1">
    <source>
        <dbReference type="ARBA" id="ARBA00023015"/>
    </source>
</evidence>
<dbReference type="Pfam" id="PF07638">
    <property type="entry name" value="Sigma70_ECF"/>
    <property type="match status" value="1"/>
</dbReference>
<protein>
    <submittedName>
        <fullName evidence="5">RNA polymerase sigma factor</fullName>
    </submittedName>
</protein>
<dbReference type="EMBL" id="CP036434">
    <property type="protein sequence ID" value="QDV07742.1"/>
    <property type="molecule type" value="Genomic_DNA"/>
</dbReference>
<proteinExistence type="predicted"/>
<evidence type="ECO:0000313" key="6">
    <source>
        <dbReference type="Proteomes" id="UP000320390"/>
    </source>
</evidence>
<dbReference type="RefSeq" id="WP_145199170.1">
    <property type="nucleotide sequence ID" value="NZ_CP036434.1"/>
</dbReference>
<dbReference type="NCBIfam" id="TIGR02999">
    <property type="entry name" value="Sig-70_X6"/>
    <property type="match status" value="1"/>
</dbReference>
<dbReference type="GO" id="GO:0016987">
    <property type="term" value="F:sigma factor activity"/>
    <property type="evidence" value="ECO:0007669"/>
    <property type="project" value="UniProtKB-KW"/>
</dbReference>
<dbReference type="InterPro" id="IPR053812">
    <property type="entry name" value="HTH_Sigma70_ECF-like"/>
</dbReference>
<keyword evidence="3" id="KW-0804">Transcription</keyword>
<dbReference type="OrthoDB" id="278371at2"/>
<feature type="domain" description="RNA polymerase sigma-70 ECF-like HTH" evidence="4">
    <location>
        <begin position="11"/>
        <end position="192"/>
    </location>
</feature>